<dbReference type="Proteomes" id="UP000657918">
    <property type="component" value="Unassembled WGS sequence"/>
</dbReference>
<feature type="region of interest" description="Disordered" evidence="1">
    <location>
        <begin position="64"/>
        <end position="84"/>
    </location>
</feature>
<keyword evidence="4" id="KW-1185">Reference proteome</keyword>
<dbReference type="Pfam" id="PF23324">
    <property type="entry name" value="DUF7086"/>
    <property type="match status" value="1"/>
</dbReference>
<feature type="domain" description="DUF7086" evidence="2">
    <location>
        <begin position="200"/>
        <end position="333"/>
    </location>
</feature>
<dbReference type="PANTHER" id="PTHR34272:SF1">
    <property type="entry name" value="EXPRESSED PROTEIN"/>
    <property type="match status" value="1"/>
</dbReference>
<protein>
    <recommendedName>
        <fullName evidence="2">DUF7086 domain-containing protein</fullName>
    </recommendedName>
</protein>
<sequence length="341" mass="39032">MKNQADLEATDKDIYMKRKRSVNNNDNKSFGRQDLEEFQIPNKRRDADVDEDEDEFALALSLSFGRSPNSKKKRTLNTTKPQLSWSLPPPVISLSVTRQPSPQHRGIPRTEIPPDGQMMTPKPFVPLQLSPKRAPFAYIPATEPLLYTTAPVNQESTMAGPSRAPRTRRNPSQGPREGKGETVPVLYPWAMDRRAMVHSLDYLLSRRIETITGLVQCKRCEKQYEIGFDLRAKFEEIGAFIAENKSFMHDRAPSDWMNPVLPRCQFCKQENSAKPVIATKKQKINWLFLLLGQMLGCCTLDQLKYFCKHTKNHRTGAKDRVLYLAYLGLCKQLHPNGPFDR</sequence>
<evidence type="ECO:0000256" key="1">
    <source>
        <dbReference type="SAM" id="MobiDB-lite"/>
    </source>
</evidence>
<dbReference type="EMBL" id="JADGMS010000009">
    <property type="protein sequence ID" value="KAF9675997.1"/>
    <property type="molecule type" value="Genomic_DNA"/>
</dbReference>
<dbReference type="AlphaFoldDB" id="A0A835MRA1"/>
<evidence type="ECO:0000313" key="4">
    <source>
        <dbReference type="Proteomes" id="UP000657918"/>
    </source>
</evidence>
<proteinExistence type="predicted"/>
<organism evidence="3 4">
    <name type="scientific">Salix dunnii</name>
    <dbReference type="NCBI Taxonomy" id="1413687"/>
    <lineage>
        <taxon>Eukaryota</taxon>
        <taxon>Viridiplantae</taxon>
        <taxon>Streptophyta</taxon>
        <taxon>Embryophyta</taxon>
        <taxon>Tracheophyta</taxon>
        <taxon>Spermatophyta</taxon>
        <taxon>Magnoliopsida</taxon>
        <taxon>eudicotyledons</taxon>
        <taxon>Gunneridae</taxon>
        <taxon>Pentapetalae</taxon>
        <taxon>rosids</taxon>
        <taxon>fabids</taxon>
        <taxon>Malpighiales</taxon>
        <taxon>Salicaceae</taxon>
        <taxon>Saliceae</taxon>
        <taxon>Salix</taxon>
    </lineage>
</organism>
<dbReference type="OrthoDB" id="1900495at2759"/>
<feature type="region of interest" description="Disordered" evidence="1">
    <location>
        <begin position="153"/>
        <end position="181"/>
    </location>
</feature>
<dbReference type="InterPro" id="IPR055513">
    <property type="entry name" value="DUF7086"/>
</dbReference>
<dbReference type="PANTHER" id="PTHR34272">
    <property type="entry name" value="EXPRESSED PROTEIN"/>
    <property type="match status" value="1"/>
</dbReference>
<feature type="region of interest" description="Disordered" evidence="1">
    <location>
        <begin position="1"/>
        <end position="50"/>
    </location>
</feature>
<comment type="caution">
    <text evidence="3">The sequence shown here is derived from an EMBL/GenBank/DDBJ whole genome shotgun (WGS) entry which is preliminary data.</text>
</comment>
<name>A0A835MRA1_9ROSI</name>
<evidence type="ECO:0000259" key="2">
    <source>
        <dbReference type="Pfam" id="PF23324"/>
    </source>
</evidence>
<reference evidence="3 4" key="1">
    <citation type="submission" date="2020-10" db="EMBL/GenBank/DDBJ databases">
        <title>Plant Genome Project.</title>
        <authorList>
            <person name="Zhang R.-G."/>
        </authorList>
    </citation>
    <scope>NUCLEOTIDE SEQUENCE [LARGE SCALE GENOMIC DNA]</scope>
    <source>
        <strain evidence="3">FAFU-HL-1</strain>
        <tissue evidence="3">Leaf</tissue>
    </source>
</reference>
<accession>A0A835MRA1</accession>
<evidence type="ECO:0000313" key="3">
    <source>
        <dbReference type="EMBL" id="KAF9675997.1"/>
    </source>
</evidence>
<gene>
    <name evidence="3" type="ORF">SADUNF_Sadunf09G0092500</name>
</gene>
<feature type="region of interest" description="Disordered" evidence="1">
    <location>
        <begin position="96"/>
        <end position="120"/>
    </location>
</feature>